<evidence type="ECO:0000313" key="3">
    <source>
        <dbReference type="EMBL" id="KAE8966989.1"/>
    </source>
</evidence>
<protein>
    <recommendedName>
        <fullName evidence="7">HTH CENPB-type domain-containing protein</fullName>
    </recommendedName>
</protein>
<dbReference type="Proteomes" id="UP000434957">
    <property type="component" value="Unassembled WGS sequence"/>
</dbReference>
<evidence type="ECO:0000313" key="6">
    <source>
        <dbReference type="Proteomes" id="UP000434957"/>
    </source>
</evidence>
<accession>A0A6A3HB33</accession>
<feature type="region of interest" description="Disordered" evidence="2">
    <location>
        <begin position="13"/>
        <end position="37"/>
    </location>
</feature>
<sequence>MNDALKTAMRDVAELGADMEDGDDLERGLSDGEELGELGEDLGDYERLQAAVKAVAGGEMTYRASEEAYSINRMRIQRRVSGEVRMTARNGATPVLTKGEEAGILEAFEKRTDHAQCMTGQELAAFVRKCIEDSPHERVVPAKFPSLRWIKRFQKRHSSFFSQRKAQRLDECRAKASTTENVTRFFDQLSETFKLAQKVEALETTHAMQENLDKRTVELNEQARVQKLERATLAEKKKQHAETVEEDKVAHQAWMRDRDATLSELHGLQQENAKIGDYSKAVNEWISKCRNAEREMKAAQNDYNGLQCIVANLEKELKDS</sequence>
<keyword evidence="6" id="KW-1185">Reference proteome</keyword>
<name>A0A6A3HB33_9STRA</name>
<evidence type="ECO:0000256" key="2">
    <source>
        <dbReference type="SAM" id="MobiDB-lite"/>
    </source>
</evidence>
<gene>
    <name evidence="3" type="ORF">PR001_g28232</name>
    <name evidence="4" type="ORF">PR003_g29034</name>
</gene>
<evidence type="ECO:0000313" key="5">
    <source>
        <dbReference type="Proteomes" id="UP000429607"/>
    </source>
</evidence>
<reference evidence="3 5" key="1">
    <citation type="submission" date="2018-09" db="EMBL/GenBank/DDBJ databases">
        <title>Genomic investigation of the strawberry pathogen Phytophthora fragariae indicates pathogenicity is determined by transcriptional variation in three key races.</title>
        <authorList>
            <person name="Adams T.M."/>
            <person name="Armitage A.D."/>
            <person name="Sobczyk M.K."/>
            <person name="Bates H.J."/>
            <person name="Dunwell J.M."/>
            <person name="Nellist C.F."/>
            <person name="Harrison R.J."/>
        </authorList>
    </citation>
    <scope>NUCLEOTIDE SEQUENCE [LARGE SCALE GENOMIC DNA]</scope>
    <source>
        <strain evidence="3 5">SCRP249</strain>
        <strain evidence="4 6">SCRP333</strain>
    </source>
</reference>
<dbReference type="EMBL" id="QXFT01004669">
    <property type="protein sequence ID" value="KAE9276546.1"/>
    <property type="molecule type" value="Genomic_DNA"/>
</dbReference>
<dbReference type="EMBL" id="QXFV01004957">
    <property type="protein sequence ID" value="KAE8966989.1"/>
    <property type="molecule type" value="Genomic_DNA"/>
</dbReference>
<feature type="coiled-coil region" evidence="1">
    <location>
        <begin position="282"/>
        <end position="316"/>
    </location>
</feature>
<organism evidence="3 5">
    <name type="scientific">Phytophthora rubi</name>
    <dbReference type="NCBI Taxonomy" id="129364"/>
    <lineage>
        <taxon>Eukaryota</taxon>
        <taxon>Sar</taxon>
        <taxon>Stramenopiles</taxon>
        <taxon>Oomycota</taxon>
        <taxon>Peronosporomycetes</taxon>
        <taxon>Peronosporales</taxon>
        <taxon>Peronosporaceae</taxon>
        <taxon>Phytophthora</taxon>
    </lineage>
</organism>
<dbReference type="AlphaFoldDB" id="A0A6A3HB33"/>
<comment type="caution">
    <text evidence="3">The sequence shown here is derived from an EMBL/GenBank/DDBJ whole genome shotgun (WGS) entry which is preliminary data.</text>
</comment>
<evidence type="ECO:0000256" key="1">
    <source>
        <dbReference type="SAM" id="Coils"/>
    </source>
</evidence>
<keyword evidence="1" id="KW-0175">Coiled coil</keyword>
<evidence type="ECO:0000313" key="4">
    <source>
        <dbReference type="EMBL" id="KAE9276546.1"/>
    </source>
</evidence>
<evidence type="ECO:0008006" key="7">
    <source>
        <dbReference type="Google" id="ProtNLM"/>
    </source>
</evidence>
<dbReference type="Proteomes" id="UP000429607">
    <property type="component" value="Unassembled WGS sequence"/>
</dbReference>
<proteinExistence type="predicted"/>